<dbReference type="InterPro" id="IPR052164">
    <property type="entry name" value="Anthracycline_SecMetBiosynth"/>
</dbReference>
<feature type="domain" description="VOC" evidence="2">
    <location>
        <begin position="6"/>
        <end position="120"/>
    </location>
</feature>
<dbReference type="EMBL" id="LKPO01000008">
    <property type="protein sequence ID" value="OLF95702.1"/>
    <property type="molecule type" value="Genomic_DNA"/>
</dbReference>
<proteinExistence type="predicted"/>
<dbReference type="InterPro" id="IPR029068">
    <property type="entry name" value="Glyas_Bleomycin-R_OHBP_Dase"/>
</dbReference>
<reference evidence="3 4" key="1">
    <citation type="journal article" date="2016" name="Front. Microbiol.">
        <title>High-Level Heat Resistance of Spores of Bacillus amyloliquefaciens and Bacillus licheniformis Results from the Presence of a spoVA Operon in a Tn1546 Transposon.</title>
        <authorList>
            <person name="Berendsen E.M."/>
            <person name="Koning R.A."/>
            <person name="Boekhorst J."/>
            <person name="de Jong A."/>
            <person name="Kuipers O.P."/>
            <person name="Wells-Bennik M.H."/>
        </authorList>
    </citation>
    <scope>NUCLEOTIDE SEQUENCE [LARGE SCALE GENOMIC DNA]</scope>
    <source>
        <strain evidence="3 4">B4121</strain>
    </source>
</reference>
<dbReference type="AlphaFoldDB" id="A0A6N2GVC3"/>
<organism evidence="3 4">
    <name type="scientific">Bacillus paralicheniformis</name>
    <dbReference type="NCBI Taxonomy" id="1648923"/>
    <lineage>
        <taxon>Bacteria</taxon>
        <taxon>Bacillati</taxon>
        <taxon>Bacillota</taxon>
        <taxon>Bacilli</taxon>
        <taxon>Bacillales</taxon>
        <taxon>Bacillaceae</taxon>
        <taxon>Bacillus</taxon>
    </lineage>
</organism>
<dbReference type="PROSITE" id="PS00934">
    <property type="entry name" value="GLYOXALASE_I_1"/>
    <property type="match status" value="1"/>
</dbReference>
<evidence type="ECO:0000313" key="4">
    <source>
        <dbReference type="Proteomes" id="UP000185604"/>
    </source>
</evidence>
<dbReference type="PANTHER" id="PTHR33993">
    <property type="entry name" value="GLYOXALASE-RELATED"/>
    <property type="match status" value="1"/>
</dbReference>
<dbReference type="Proteomes" id="UP000185604">
    <property type="component" value="Unassembled WGS sequence"/>
</dbReference>
<evidence type="ECO:0000256" key="1">
    <source>
        <dbReference type="ARBA" id="ARBA00022723"/>
    </source>
</evidence>
<dbReference type="CDD" id="cd06587">
    <property type="entry name" value="VOC"/>
    <property type="match status" value="1"/>
</dbReference>
<dbReference type="InterPro" id="IPR004360">
    <property type="entry name" value="Glyas_Fos-R_dOase_dom"/>
</dbReference>
<dbReference type="GO" id="GO:0004462">
    <property type="term" value="F:lactoylglutathione lyase activity"/>
    <property type="evidence" value="ECO:0007669"/>
    <property type="project" value="InterPro"/>
</dbReference>
<dbReference type="PROSITE" id="PS51819">
    <property type="entry name" value="VOC"/>
    <property type="match status" value="1"/>
</dbReference>
<dbReference type="InterPro" id="IPR037523">
    <property type="entry name" value="VOC_core"/>
</dbReference>
<dbReference type="GO" id="GO:0046872">
    <property type="term" value="F:metal ion binding"/>
    <property type="evidence" value="ECO:0007669"/>
    <property type="project" value="UniProtKB-KW"/>
</dbReference>
<comment type="caution">
    <text evidence="3">The sequence shown here is derived from an EMBL/GenBank/DDBJ whole genome shotgun (WGS) entry which is preliminary data.</text>
</comment>
<name>A0A6N2GVC3_9BACI</name>
<dbReference type="Gene3D" id="3.10.180.10">
    <property type="entry name" value="2,3-Dihydroxybiphenyl 1,2-Dioxygenase, domain 1"/>
    <property type="match status" value="1"/>
</dbReference>
<sequence>MMGIKKVGQIGVPVQDLERAAAFYQDVLGLSLLFQTDRMAFFECGGLRLLLSLPEKDEFAHASSVIYFQVEDLPAVYNEIATKGVSFPIEPHVAAKIEQTETWMAFFKDTEGNTLALMSEMQV</sequence>
<evidence type="ECO:0000313" key="3">
    <source>
        <dbReference type="EMBL" id="OLF95702.1"/>
    </source>
</evidence>
<dbReference type="SUPFAM" id="SSF54593">
    <property type="entry name" value="Glyoxalase/Bleomycin resistance protein/Dihydroxybiphenyl dioxygenase"/>
    <property type="match status" value="1"/>
</dbReference>
<accession>A0A6N2GVC3</accession>
<protein>
    <recommendedName>
        <fullName evidence="2">VOC domain-containing protein</fullName>
    </recommendedName>
</protein>
<evidence type="ECO:0000259" key="2">
    <source>
        <dbReference type="PROSITE" id="PS51819"/>
    </source>
</evidence>
<gene>
    <name evidence="3" type="ORF">B4121_1264</name>
</gene>
<dbReference type="PANTHER" id="PTHR33993:SF2">
    <property type="entry name" value="VOC DOMAIN-CONTAINING PROTEIN"/>
    <property type="match status" value="1"/>
</dbReference>
<keyword evidence="1" id="KW-0479">Metal-binding</keyword>
<dbReference type="Pfam" id="PF00903">
    <property type="entry name" value="Glyoxalase"/>
    <property type="match status" value="1"/>
</dbReference>
<dbReference type="InterPro" id="IPR018146">
    <property type="entry name" value="Glyoxalase_1_CS"/>
</dbReference>